<organism evidence="3 4">
    <name type="scientific">Endozoicomonas elysicola</name>
    <dbReference type="NCBI Taxonomy" id="305900"/>
    <lineage>
        <taxon>Bacteria</taxon>
        <taxon>Pseudomonadati</taxon>
        <taxon>Pseudomonadota</taxon>
        <taxon>Gammaproteobacteria</taxon>
        <taxon>Oceanospirillales</taxon>
        <taxon>Endozoicomonadaceae</taxon>
        <taxon>Endozoicomonas</taxon>
    </lineage>
</organism>
<proteinExistence type="predicted"/>
<evidence type="ECO:0000256" key="1">
    <source>
        <dbReference type="SAM" id="Phobius"/>
    </source>
</evidence>
<reference evidence="3 4" key="1">
    <citation type="submission" date="2014-06" db="EMBL/GenBank/DDBJ databases">
        <title>Whole Genome Sequences of Three Symbiotic Endozoicomonas Bacteria.</title>
        <authorList>
            <person name="Neave M.J."/>
            <person name="Apprill A."/>
            <person name="Voolstra C.R."/>
        </authorList>
    </citation>
    <scope>NUCLEOTIDE SEQUENCE [LARGE SCALE GENOMIC DNA]</scope>
    <source>
        <strain evidence="3 4">DSM 22380</strain>
    </source>
</reference>
<keyword evidence="1" id="KW-0472">Membrane</keyword>
<feature type="transmembrane region" description="Helical" evidence="1">
    <location>
        <begin position="93"/>
        <end position="114"/>
    </location>
</feature>
<feature type="domain" description="VanZ-like" evidence="2">
    <location>
        <begin position="18"/>
        <end position="114"/>
    </location>
</feature>
<dbReference type="Proteomes" id="UP000027997">
    <property type="component" value="Unassembled WGS sequence"/>
</dbReference>
<name>A0A081KEZ5_9GAMM</name>
<feature type="transmembrane region" description="Helical" evidence="1">
    <location>
        <begin position="43"/>
        <end position="61"/>
    </location>
</feature>
<dbReference type="STRING" id="305900.GV64_20090"/>
<keyword evidence="4" id="KW-1185">Reference proteome</keyword>
<keyword evidence="1" id="KW-0812">Transmembrane</keyword>
<comment type="caution">
    <text evidence="3">The sequence shown here is derived from an EMBL/GenBank/DDBJ whole genome shotgun (WGS) entry which is preliminary data.</text>
</comment>
<dbReference type="PANTHER" id="PTHR28008:SF1">
    <property type="entry name" value="DOMAIN PROTEIN, PUTATIVE (AFU_ORTHOLOGUE AFUA_3G10980)-RELATED"/>
    <property type="match status" value="1"/>
</dbReference>
<accession>A0A081KEZ5</accession>
<evidence type="ECO:0000313" key="4">
    <source>
        <dbReference type="Proteomes" id="UP000027997"/>
    </source>
</evidence>
<feature type="transmembrane region" description="Helical" evidence="1">
    <location>
        <begin position="7"/>
        <end position="23"/>
    </location>
</feature>
<gene>
    <name evidence="3" type="ORF">GV64_20090</name>
</gene>
<sequence length="141" mass="16013">MPVSKAALAITLTTITILSLLPVDNIKGIDLTFWNLPVAADKIAHFIAFLVISGLIDSFCYQDAFNLKKAAIAAIYGIWIESLQSLTDYRHPSFWDIVANCVGILMYWMLIPLFKITPILRVRWQYKETTHLETTSEHVDK</sequence>
<dbReference type="Pfam" id="PF04892">
    <property type="entry name" value="VanZ"/>
    <property type="match status" value="1"/>
</dbReference>
<keyword evidence="1" id="KW-1133">Transmembrane helix</keyword>
<dbReference type="PANTHER" id="PTHR28008">
    <property type="entry name" value="DOMAIN PROTEIN, PUTATIVE (AFU_ORTHOLOGUE AFUA_3G10980)-RELATED"/>
    <property type="match status" value="1"/>
</dbReference>
<dbReference type="EMBL" id="JOJP01000001">
    <property type="protein sequence ID" value="KEI72721.1"/>
    <property type="molecule type" value="Genomic_DNA"/>
</dbReference>
<dbReference type="AlphaFoldDB" id="A0A081KEZ5"/>
<dbReference type="NCBIfam" id="NF037970">
    <property type="entry name" value="vanZ_1"/>
    <property type="match status" value="1"/>
</dbReference>
<protein>
    <recommendedName>
        <fullName evidence="2">VanZ-like domain-containing protein</fullName>
    </recommendedName>
</protein>
<evidence type="ECO:0000259" key="2">
    <source>
        <dbReference type="Pfam" id="PF04892"/>
    </source>
</evidence>
<evidence type="ECO:0000313" key="3">
    <source>
        <dbReference type="EMBL" id="KEI72721.1"/>
    </source>
</evidence>
<dbReference type="InterPro" id="IPR006976">
    <property type="entry name" value="VanZ-like"/>
</dbReference>